<sequence length="1085" mass="119482">MASLPEERILVPEWSPALLVLSYAISWLGAYTSTQIVIHAKYTRHPFAKWLWTFLASFAFGFSAIWSMHFVGMLACGLDVKINFNKTLTAFSAFVAIIFTFAALSTAYVSDAVENSRVVRGLYRLGREIHGGVFSWFRSGHQVDVERGGYLPVSSASDAGDEAPQVDGRTSRSERPEDDDEEEEAEEDFRGNGVSQPLPSRSRTPSLSHEQRDDYILPVVEPSAGALPLDLTNNPLPRPEARPATPPNRRRGTPSSHDSSLDSLSNTDDSSEHTLSRSRSNSQGSISLSGTTTTSSTWNETLHAGLSRETRMRIKAQATDRPMPKFGWKYWSRQFYKGLNVLVFIRAAVWGLAIVFMHYSGMWAMEIPLGRISWDFRVVIMSYVVAFSVCFIACLAMVHMEVNFGRQVAFSTVASAGVSSMHYTGMAAATFYTRSPPDPNSGYPAYLPFVIVGVAVFVCVISNAVLAHAAITSRNRMAEMILTKRRLWRIMAEKEAAEQANELKQQFISVASHEIRTPLHAVNGYCDLLALTSLTEEQALYVKSIQQACHAINVIAGNVLDFSKLDRNNVELSARPVLVDLRKMLENLAKIMETKGVQPGQPGVDVIVSVTDDVPPAVYLDETYTFRILMNLLSNAQKFCDSGFICVSVSQEIQDQVIIKVSDSGCGIPKSFRSALFQPFRQADTSLTRPRQGTGLGLSIVKHLLQRMNGSVDVDSTEGVGTTFTIKLPVTTPSRSPPVIPKPLPLQKRVNIVYRHERTTQLFVELFARFGCHAAPNSVQTPLSELLQNTDIIWTDIESVIASPALRDLIVSRNYRTLPPVVIVHSETLDLAPLEPELSVARGVILLKRPVIMHNLVAILEDPRSQAGSHVVASSQHPGKVRFALPDDFVTPSEEKGVEMEKMDRGYMEVSPVPRVPLVAAAASLPSPSSESSPAVSPPPFRAEEAVERAAAAVLLDKKPAVLLVEDNLVNQHLGKRLLEKLGYSVMTASDGQEAVETAKTHTFICCLMDCQMPILDGFAATLKIRELEHNGTIPRRLPIIALTANVSVENEEKCRAAGMDHFLPKPLRLADLGTTISQYGHEPH</sequence>
<evidence type="ECO:0000256" key="5">
    <source>
        <dbReference type="SAM" id="Phobius"/>
    </source>
</evidence>
<evidence type="ECO:0008006" key="10">
    <source>
        <dbReference type="Google" id="ProtNLM"/>
    </source>
</evidence>
<keyword evidence="5" id="KW-0812">Transmembrane</keyword>
<dbReference type="PROSITE" id="PS50109">
    <property type="entry name" value="HIS_KIN"/>
    <property type="match status" value="1"/>
</dbReference>
<feature type="region of interest" description="Disordered" evidence="4">
    <location>
        <begin position="225"/>
        <end position="301"/>
    </location>
</feature>
<feature type="compositionally biased region" description="Low complexity" evidence="4">
    <location>
        <begin position="195"/>
        <end position="208"/>
    </location>
</feature>
<dbReference type="Gene3D" id="3.30.565.10">
    <property type="entry name" value="Histidine kinase-like ATPase, C-terminal domain"/>
    <property type="match status" value="1"/>
</dbReference>
<dbReference type="InterPro" id="IPR005467">
    <property type="entry name" value="His_kinase_dom"/>
</dbReference>
<feature type="transmembrane region" description="Helical" evidence="5">
    <location>
        <begin position="445"/>
        <end position="471"/>
    </location>
</feature>
<proteinExistence type="predicted"/>
<evidence type="ECO:0000313" key="9">
    <source>
        <dbReference type="Proteomes" id="UP000292702"/>
    </source>
</evidence>
<feature type="transmembrane region" description="Helical" evidence="5">
    <location>
        <begin position="410"/>
        <end position="433"/>
    </location>
</feature>
<dbReference type="InterPro" id="IPR036097">
    <property type="entry name" value="HisK_dim/P_sf"/>
</dbReference>
<keyword evidence="5" id="KW-1133">Transmembrane helix</keyword>
<evidence type="ECO:0000256" key="1">
    <source>
        <dbReference type="ARBA" id="ARBA00022553"/>
    </source>
</evidence>
<feature type="compositionally biased region" description="Acidic residues" evidence="4">
    <location>
        <begin position="176"/>
        <end position="187"/>
    </location>
</feature>
<dbReference type="GO" id="GO:0000155">
    <property type="term" value="F:phosphorelay sensor kinase activity"/>
    <property type="evidence" value="ECO:0007669"/>
    <property type="project" value="InterPro"/>
</dbReference>
<dbReference type="SMART" id="SM00388">
    <property type="entry name" value="HisKA"/>
    <property type="match status" value="1"/>
</dbReference>
<dbReference type="PRINTS" id="PR00344">
    <property type="entry name" value="BCTRLSENSOR"/>
</dbReference>
<protein>
    <recommendedName>
        <fullName evidence="10">HisKA</fullName>
    </recommendedName>
</protein>
<feature type="region of interest" description="Disordered" evidence="4">
    <location>
        <begin position="151"/>
        <end position="212"/>
    </location>
</feature>
<dbReference type="Gene3D" id="1.10.287.130">
    <property type="match status" value="1"/>
</dbReference>
<evidence type="ECO:0000256" key="2">
    <source>
        <dbReference type="ARBA" id="ARBA00023012"/>
    </source>
</evidence>
<keyword evidence="1 3" id="KW-0597">Phosphoprotein</keyword>
<feature type="domain" description="Response regulatory" evidence="7">
    <location>
        <begin position="961"/>
        <end position="1081"/>
    </location>
</feature>
<reference evidence="8 9" key="1">
    <citation type="submission" date="2018-11" db="EMBL/GenBank/DDBJ databases">
        <title>Genome assembly of Steccherinum ochraceum LE-BIN_3174, the white-rot fungus of the Steccherinaceae family (The Residual Polyporoid clade, Polyporales, Basidiomycota).</title>
        <authorList>
            <person name="Fedorova T.V."/>
            <person name="Glazunova O.A."/>
            <person name="Landesman E.O."/>
            <person name="Moiseenko K.V."/>
            <person name="Psurtseva N.V."/>
            <person name="Savinova O.S."/>
            <person name="Shakhova N.V."/>
            <person name="Tyazhelova T.V."/>
            <person name="Vasina D.V."/>
        </authorList>
    </citation>
    <scope>NUCLEOTIDE SEQUENCE [LARGE SCALE GENOMIC DNA]</scope>
    <source>
        <strain evidence="8 9">LE-BIN_3174</strain>
    </source>
</reference>
<dbReference type="STRING" id="92696.A0A4R0RG86"/>
<dbReference type="Pfam" id="PF03707">
    <property type="entry name" value="MHYT"/>
    <property type="match status" value="3"/>
</dbReference>
<dbReference type="AlphaFoldDB" id="A0A4R0RG86"/>
<keyword evidence="9" id="KW-1185">Reference proteome</keyword>
<dbReference type="PROSITE" id="PS50110">
    <property type="entry name" value="RESPONSE_REGULATORY"/>
    <property type="match status" value="1"/>
</dbReference>
<dbReference type="SUPFAM" id="SSF55874">
    <property type="entry name" value="ATPase domain of HSP90 chaperone/DNA topoisomerase II/histidine kinase"/>
    <property type="match status" value="1"/>
</dbReference>
<dbReference type="CDD" id="cd17546">
    <property type="entry name" value="REC_hyHK_CKI1_RcsC-like"/>
    <property type="match status" value="1"/>
</dbReference>
<dbReference type="Pfam" id="PF02518">
    <property type="entry name" value="HATPase_c"/>
    <property type="match status" value="1"/>
</dbReference>
<dbReference type="EMBL" id="RWJN01000276">
    <property type="protein sequence ID" value="TCD63779.1"/>
    <property type="molecule type" value="Genomic_DNA"/>
</dbReference>
<dbReference type="SUPFAM" id="SSF52172">
    <property type="entry name" value="CheY-like"/>
    <property type="match status" value="1"/>
</dbReference>
<dbReference type="PANTHER" id="PTHR45339">
    <property type="entry name" value="HYBRID SIGNAL TRANSDUCTION HISTIDINE KINASE J"/>
    <property type="match status" value="1"/>
</dbReference>
<dbReference type="InterPro" id="IPR001789">
    <property type="entry name" value="Sig_transdc_resp-reg_receiver"/>
</dbReference>
<name>A0A4R0RG86_9APHY</name>
<feature type="domain" description="Histidine kinase" evidence="6">
    <location>
        <begin position="510"/>
        <end position="732"/>
    </location>
</feature>
<keyword evidence="5" id="KW-0472">Membrane</keyword>
<feature type="compositionally biased region" description="Low complexity" evidence="4">
    <location>
        <begin position="255"/>
        <end position="268"/>
    </location>
</feature>
<dbReference type="Proteomes" id="UP000292702">
    <property type="component" value="Unassembled WGS sequence"/>
</dbReference>
<feature type="transmembrane region" description="Helical" evidence="5">
    <location>
        <begin position="339"/>
        <end position="359"/>
    </location>
</feature>
<feature type="transmembrane region" description="Helical" evidence="5">
    <location>
        <begin position="379"/>
        <end position="398"/>
    </location>
</feature>
<dbReference type="InterPro" id="IPR003594">
    <property type="entry name" value="HATPase_dom"/>
</dbReference>
<feature type="transmembrane region" description="Helical" evidence="5">
    <location>
        <begin position="88"/>
        <end position="110"/>
    </location>
</feature>
<dbReference type="SUPFAM" id="SSF47384">
    <property type="entry name" value="Homodimeric domain of signal transducing histidine kinase"/>
    <property type="match status" value="1"/>
</dbReference>
<dbReference type="CDD" id="cd00082">
    <property type="entry name" value="HisKA"/>
    <property type="match status" value="1"/>
</dbReference>
<dbReference type="InterPro" id="IPR003661">
    <property type="entry name" value="HisK_dim/P_dom"/>
</dbReference>
<accession>A0A4R0RG86</accession>
<evidence type="ECO:0000259" key="7">
    <source>
        <dbReference type="PROSITE" id="PS50110"/>
    </source>
</evidence>
<feature type="compositionally biased region" description="Low complexity" evidence="4">
    <location>
        <begin position="277"/>
        <end position="297"/>
    </location>
</feature>
<comment type="caution">
    <text evidence="8">The sequence shown here is derived from an EMBL/GenBank/DDBJ whole genome shotgun (WGS) entry which is preliminary data.</text>
</comment>
<evidence type="ECO:0000256" key="3">
    <source>
        <dbReference type="PROSITE-ProRule" id="PRU00169"/>
    </source>
</evidence>
<keyword evidence="2" id="KW-0902">Two-component regulatory system</keyword>
<gene>
    <name evidence="8" type="ORF">EIP91_004962</name>
</gene>
<dbReference type="InterPro" id="IPR005330">
    <property type="entry name" value="MHYT_dom"/>
</dbReference>
<dbReference type="PANTHER" id="PTHR45339:SF1">
    <property type="entry name" value="HYBRID SIGNAL TRANSDUCTION HISTIDINE KINASE J"/>
    <property type="match status" value="1"/>
</dbReference>
<dbReference type="Pfam" id="PF00512">
    <property type="entry name" value="HisKA"/>
    <property type="match status" value="1"/>
</dbReference>
<dbReference type="OrthoDB" id="60033at2759"/>
<dbReference type="Pfam" id="PF00072">
    <property type="entry name" value="Response_reg"/>
    <property type="match status" value="1"/>
</dbReference>
<dbReference type="SMART" id="SM00448">
    <property type="entry name" value="REC"/>
    <property type="match status" value="1"/>
</dbReference>
<dbReference type="Gene3D" id="3.40.50.2300">
    <property type="match status" value="1"/>
</dbReference>
<feature type="modified residue" description="4-aspartylphosphate" evidence="3">
    <location>
        <position position="1010"/>
    </location>
</feature>
<feature type="transmembrane region" description="Helical" evidence="5">
    <location>
        <begin position="20"/>
        <end position="38"/>
    </location>
</feature>
<dbReference type="InterPro" id="IPR004358">
    <property type="entry name" value="Sig_transdc_His_kin-like_C"/>
</dbReference>
<evidence type="ECO:0000256" key="4">
    <source>
        <dbReference type="SAM" id="MobiDB-lite"/>
    </source>
</evidence>
<dbReference type="SMART" id="SM00387">
    <property type="entry name" value="HATPase_c"/>
    <property type="match status" value="1"/>
</dbReference>
<dbReference type="InterPro" id="IPR036890">
    <property type="entry name" value="HATPase_C_sf"/>
</dbReference>
<evidence type="ECO:0000259" key="6">
    <source>
        <dbReference type="PROSITE" id="PS50109"/>
    </source>
</evidence>
<organism evidence="8 9">
    <name type="scientific">Steccherinum ochraceum</name>
    <dbReference type="NCBI Taxonomy" id="92696"/>
    <lineage>
        <taxon>Eukaryota</taxon>
        <taxon>Fungi</taxon>
        <taxon>Dikarya</taxon>
        <taxon>Basidiomycota</taxon>
        <taxon>Agaricomycotina</taxon>
        <taxon>Agaricomycetes</taxon>
        <taxon>Polyporales</taxon>
        <taxon>Steccherinaceae</taxon>
        <taxon>Steccherinum</taxon>
    </lineage>
</organism>
<evidence type="ECO:0000313" key="8">
    <source>
        <dbReference type="EMBL" id="TCD63779.1"/>
    </source>
</evidence>
<dbReference type="CDD" id="cd16922">
    <property type="entry name" value="HATPase_EvgS-ArcB-TorS-like"/>
    <property type="match status" value="1"/>
</dbReference>
<feature type="transmembrane region" description="Helical" evidence="5">
    <location>
        <begin position="50"/>
        <end position="68"/>
    </location>
</feature>
<dbReference type="InterPro" id="IPR011006">
    <property type="entry name" value="CheY-like_superfamily"/>
</dbReference>